<keyword evidence="4" id="KW-1185">Reference proteome</keyword>
<comment type="caution">
    <text evidence="3">The sequence shown here is derived from an EMBL/GenBank/DDBJ whole genome shotgun (WGS) entry which is preliminary data.</text>
</comment>
<proteinExistence type="predicted"/>
<accession>A0ABQ5D6M8</accession>
<reference evidence="3" key="1">
    <citation type="journal article" date="2022" name="Int. J. Mol. Sci.">
        <title>Draft Genome of Tanacetum Coccineum: Genomic Comparison of Closely Related Tanacetum-Family Plants.</title>
        <authorList>
            <person name="Yamashiro T."/>
            <person name="Shiraishi A."/>
            <person name="Nakayama K."/>
            <person name="Satake H."/>
        </authorList>
    </citation>
    <scope>NUCLEOTIDE SEQUENCE</scope>
</reference>
<evidence type="ECO:0000313" key="3">
    <source>
        <dbReference type="EMBL" id="GJT34946.1"/>
    </source>
</evidence>
<gene>
    <name evidence="3" type="ORF">Tco_0925365</name>
</gene>
<feature type="compositionally biased region" description="Polar residues" evidence="1">
    <location>
        <begin position="101"/>
        <end position="121"/>
    </location>
</feature>
<feature type="region of interest" description="Disordered" evidence="1">
    <location>
        <begin position="101"/>
        <end position="158"/>
    </location>
</feature>
<evidence type="ECO:0000256" key="1">
    <source>
        <dbReference type="SAM" id="MobiDB-lite"/>
    </source>
</evidence>
<dbReference type="Pfam" id="PF07727">
    <property type="entry name" value="RVT_2"/>
    <property type="match status" value="1"/>
</dbReference>
<feature type="compositionally biased region" description="Polar residues" evidence="1">
    <location>
        <begin position="138"/>
        <end position="158"/>
    </location>
</feature>
<dbReference type="EMBL" id="BQNB010015009">
    <property type="protein sequence ID" value="GJT34946.1"/>
    <property type="molecule type" value="Genomic_DNA"/>
</dbReference>
<dbReference type="InterPro" id="IPR013103">
    <property type="entry name" value="RVT_2"/>
</dbReference>
<feature type="domain" description="Reverse transcriptase Ty1/copia-type" evidence="2">
    <location>
        <begin position="207"/>
        <end position="284"/>
    </location>
</feature>
<reference evidence="3" key="2">
    <citation type="submission" date="2022-01" db="EMBL/GenBank/DDBJ databases">
        <authorList>
            <person name="Yamashiro T."/>
            <person name="Shiraishi A."/>
            <person name="Satake H."/>
            <person name="Nakayama K."/>
        </authorList>
    </citation>
    <scope>NUCLEOTIDE SEQUENCE</scope>
</reference>
<name>A0ABQ5D6M8_9ASTR</name>
<organism evidence="3 4">
    <name type="scientific">Tanacetum coccineum</name>
    <dbReference type="NCBI Taxonomy" id="301880"/>
    <lineage>
        <taxon>Eukaryota</taxon>
        <taxon>Viridiplantae</taxon>
        <taxon>Streptophyta</taxon>
        <taxon>Embryophyta</taxon>
        <taxon>Tracheophyta</taxon>
        <taxon>Spermatophyta</taxon>
        <taxon>Magnoliopsida</taxon>
        <taxon>eudicotyledons</taxon>
        <taxon>Gunneridae</taxon>
        <taxon>Pentapetalae</taxon>
        <taxon>asterids</taxon>
        <taxon>campanulids</taxon>
        <taxon>Asterales</taxon>
        <taxon>Asteraceae</taxon>
        <taxon>Asteroideae</taxon>
        <taxon>Anthemideae</taxon>
        <taxon>Anthemidinae</taxon>
        <taxon>Tanacetum</taxon>
    </lineage>
</organism>
<evidence type="ECO:0000313" key="4">
    <source>
        <dbReference type="Proteomes" id="UP001151760"/>
    </source>
</evidence>
<evidence type="ECO:0000259" key="2">
    <source>
        <dbReference type="Pfam" id="PF07727"/>
    </source>
</evidence>
<protein>
    <submittedName>
        <fullName evidence="3">Retrovirus-related pol polyprotein from transposon TNT 1-94</fullName>
    </submittedName>
</protein>
<sequence>MIMEKSHVQLDELAQMASKQFNSRPEPQSLTSGHISSGLVPNSAPSIASNLPSKKDLDILFQPMFDEYFKPPPSVVSLTISAATLPTDIAGATSLIYINQDAPSPSTTPNTKTISTPIQDSNLEEPNQENENAKFDSDTSTNPFAPLDTSSAESSSSRIVDTSNMHTFQQPHSHIKRWTKDHSLVTIIVNPSKPVSTRRQLTTDAILKWIFKVKLDEYGGVLKNKARLVAKGYRQKEGIDFEESFTPVVRIESIRIFIAYVAHKNMTIYQMDMKTTFLNGILKEV</sequence>
<dbReference type="Proteomes" id="UP001151760">
    <property type="component" value="Unassembled WGS sequence"/>
</dbReference>